<keyword evidence="3" id="KW-1185">Reference proteome</keyword>
<accession>A0ABP0E492</accession>
<evidence type="ECO:0000256" key="1">
    <source>
        <dbReference type="SAM" id="MobiDB-lite"/>
    </source>
</evidence>
<feature type="region of interest" description="Disordered" evidence="1">
    <location>
        <begin position="54"/>
        <end position="477"/>
    </location>
</feature>
<feature type="compositionally biased region" description="Acidic residues" evidence="1">
    <location>
        <begin position="991"/>
        <end position="1004"/>
    </location>
</feature>
<feature type="compositionally biased region" description="Polar residues" evidence="1">
    <location>
        <begin position="765"/>
        <end position="796"/>
    </location>
</feature>
<feature type="compositionally biased region" description="Low complexity" evidence="1">
    <location>
        <begin position="1016"/>
        <end position="1027"/>
    </location>
</feature>
<feature type="compositionally biased region" description="Polar residues" evidence="1">
    <location>
        <begin position="253"/>
        <end position="264"/>
    </location>
</feature>
<dbReference type="EMBL" id="CAWUON010000213">
    <property type="protein sequence ID" value="CAK7275409.1"/>
    <property type="molecule type" value="Genomic_DNA"/>
</dbReference>
<comment type="caution">
    <text evidence="2">The sequence shown here is derived from an EMBL/GenBank/DDBJ whole genome shotgun (WGS) entry which is preliminary data.</text>
</comment>
<evidence type="ECO:0000313" key="3">
    <source>
        <dbReference type="Proteomes" id="UP001642502"/>
    </source>
</evidence>
<sequence length="1091" mass="116031">MARELGYDQENEAGGLHGLVPGQSSNIRVSVRWYEQTIFGGDDVRCRITFSNVAPKPQPAPASHPPPSSPVNGSISSLSSRHTSNSYHPERARLPSSSSVSAAVGRSSLAPPTALGRGHHRASHSVSGPATGPISSPKLQRPDFVPWAPGESTGNGNGNGEGTSTEKSSGNEVDGYSHSHSHGHGSRSHHRSLSIVSISSARTSDTAPGSPLASPQLLSGPIGLPQRPVRGHSRASSLQIGSRGSLIYGGPRSATNPSRPTAAQPSPLFHSSFPPPDHSGQVAGIRGRLTGSATMPNLPRNGSTSRRSPRPSPDGFSDFKFPMAPAPLNSDPLTQSLPAPAGDEKPLPALPNRSRDLSGSSTYMNKINAASGAPPAQVPTIYERPNTPCEPRILSTTSVAGTPRSSGEFYSLSNHSSETLASENVAQQLSRSGASRSPHGSFSGHHRPPHARQKSSSNFLSPYEGHHPSRSLSHRAATSAAPAAAAVAPEILMMGYAQVQGSFTLDGSLVDLAPFEQVKRKGVVGGQGGGVVGLKNSKRDSGLLRGFGWSSLTSSLGDLLGSGELSTIKEMRDIAGSKAVPLLTTQQSVLFADLQLAPGESKTFEYVFPLPKGLPPTHRGKVMKISYSLVIGTQRPGTAKEQRVKSIDFPFRVLGSVNGHGEILGHDLMSPYPPETNTATVRTVSEKEMGRPWTLAVPGAQKQQQQLQPQQLAKRRRRSSTATTITVPTMNGFMLYVDELLKQQESEARAKSGSGSGRNGSTNGYFSNNGDTDQRSGFLTPSATTPGSRRMSTASSIFLPDDDGRPILSLSSREAIELAILRSNVNNPHRNGHGHGGSNVSTNRFEIARNGRKVGTVMLVRPAYRLGETVTMVVDFSNADSRCYAVHAALETAEKIVDPKLALRSEASIQRVTRKVYASLSEVTLYARRFVFTATIPSGATPEFETTGISLEWKIRIEFVVPSDDNDYGVYGGGDEGDDSYPEGSGRDHDAEGDEVGDSEDADDYVSRQRPHKQAGLRQGQRQKQQRVPLPPPILEELSRDDRGGLVLVAAQSLQCESFEAAVPLRVYGWSGDFGASGGGERDARSTEMVV</sequence>
<feature type="region of interest" description="Disordered" evidence="1">
    <location>
        <begin position="967"/>
        <end position="1034"/>
    </location>
</feature>
<feature type="compositionally biased region" description="Polar residues" evidence="1">
    <location>
        <begin position="394"/>
        <end position="405"/>
    </location>
</feature>
<protein>
    <submittedName>
        <fullName evidence="2">Golgi membrane exchange factor (Ric1p-Rgp1p) subunit</fullName>
    </submittedName>
</protein>
<dbReference type="PANTHER" id="PTHR12507">
    <property type="entry name" value="REDUCED GROWTH PHENOTYPE 1 RGP1, YEAST -RELATED"/>
    <property type="match status" value="1"/>
</dbReference>
<dbReference type="InterPro" id="IPR014848">
    <property type="entry name" value="Rgp1"/>
</dbReference>
<evidence type="ECO:0000313" key="2">
    <source>
        <dbReference type="EMBL" id="CAK7275409.1"/>
    </source>
</evidence>
<feature type="compositionally biased region" description="Polar residues" evidence="1">
    <location>
        <begin position="411"/>
        <end position="440"/>
    </location>
</feature>
<feature type="compositionally biased region" description="Pro residues" evidence="1">
    <location>
        <begin position="56"/>
        <end position="69"/>
    </location>
</feature>
<feature type="compositionally biased region" description="Low complexity" evidence="1">
    <location>
        <begin position="700"/>
        <end position="712"/>
    </location>
</feature>
<feature type="compositionally biased region" description="Polar residues" evidence="1">
    <location>
        <begin position="71"/>
        <end position="87"/>
    </location>
</feature>
<feature type="region of interest" description="Disordered" evidence="1">
    <location>
        <begin position="1"/>
        <end position="22"/>
    </location>
</feature>
<proteinExistence type="predicted"/>
<feature type="compositionally biased region" description="Low complexity" evidence="1">
    <location>
        <begin position="94"/>
        <end position="110"/>
    </location>
</feature>
<reference evidence="2 3" key="1">
    <citation type="submission" date="2024-01" db="EMBL/GenBank/DDBJ databases">
        <authorList>
            <person name="Allen C."/>
            <person name="Tagirdzhanova G."/>
        </authorList>
    </citation>
    <scope>NUCLEOTIDE SEQUENCE [LARGE SCALE GENOMIC DNA]</scope>
    <source>
        <strain evidence="2 3">CBS 119000</strain>
    </source>
</reference>
<name>A0ABP0E492_9PEZI</name>
<organism evidence="2 3">
    <name type="scientific">Sporothrix epigloea</name>
    <dbReference type="NCBI Taxonomy" id="1892477"/>
    <lineage>
        <taxon>Eukaryota</taxon>
        <taxon>Fungi</taxon>
        <taxon>Dikarya</taxon>
        <taxon>Ascomycota</taxon>
        <taxon>Pezizomycotina</taxon>
        <taxon>Sordariomycetes</taxon>
        <taxon>Sordariomycetidae</taxon>
        <taxon>Ophiostomatales</taxon>
        <taxon>Ophiostomataceae</taxon>
        <taxon>Sporothrix</taxon>
    </lineage>
</organism>
<feature type="region of interest" description="Disordered" evidence="1">
    <location>
        <begin position="746"/>
        <end position="797"/>
    </location>
</feature>
<feature type="compositionally biased region" description="Polar residues" evidence="1">
    <location>
        <begin position="194"/>
        <end position="207"/>
    </location>
</feature>
<dbReference type="Proteomes" id="UP001642502">
    <property type="component" value="Unassembled WGS sequence"/>
</dbReference>
<feature type="region of interest" description="Disordered" evidence="1">
    <location>
        <begin position="697"/>
        <end position="725"/>
    </location>
</feature>
<feature type="compositionally biased region" description="Polar residues" evidence="1">
    <location>
        <begin position="124"/>
        <end position="138"/>
    </location>
</feature>
<gene>
    <name evidence="2" type="primary">RGP1</name>
    <name evidence="2" type="ORF">SEPCBS119000_006678</name>
</gene>
<dbReference type="Pfam" id="PF08737">
    <property type="entry name" value="Rgp1"/>
    <property type="match status" value="1"/>
</dbReference>
<feature type="compositionally biased region" description="Basic residues" evidence="1">
    <location>
        <begin position="444"/>
        <end position="453"/>
    </location>
</feature>
<feature type="compositionally biased region" description="Basic residues" evidence="1">
    <location>
        <begin position="179"/>
        <end position="192"/>
    </location>
</feature>